<dbReference type="InterPro" id="IPR043504">
    <property type="entry name" value="Peptidase_S1_PA_chymotrypsin"/>
</dbReference>
<accession>A0ABM1MI65</accession>
<dbReference type="SMART" id="SM00020">
    <property type="entry name" value="Tryp_SPc"/>
    <property type="match status" value="1"/>
</dbReference>
<keyword evidence="3" id="KW-0732">Signal</keyword>
<evidence type="ECO:0000313" key="6">
    <source>
        <dbReference type="RefSeq" id="XP_017774265.1"/>
    </source>
</evidence>
<dbReference type="GeneID" id="108561014"/>
<dbReference type="Gene3D" id="2.40.10.10">
    <property type="entry name" value="Trypsin-like serine proteases"/>
    <property type="match status" value="2"/>
</dbReference>
<dbReference type="Proteomes" id="UP000695000">
    <property type="component" value="Unplaced"/>
</dbReference>
<protein>
    <submittedName>
        <fullName evidence="6">Venom serine protease 34-like isoform X1</fullName>
    </submittedName>
</protein>
<evidence type="ECO:0000259" key="4">
    <source>
        <dbReference type="PROSITE" id="PS50240"/>
    </source>
</evidence>
<feature type="domain" description="Peptidase S1" evidence="4">
    <location>
        <begin position="44"/>
        <end position="277"/>
    </location>
</feature>
<name>A0ABM1MI65_NICVS</name>
<proteinExistence type="inferred from homology"/>
<dbReference type="InterPro" id="IPR001254">
    <property type="entry name" value="Trypsin_dom"/>
</dbReference>
<dbReference type="SUPFAM" id="SSF50494">
    <property type="entry name" value="Trypsin-like serine proteases"/>
    <property type="match status" value="1"/>
</dbReference>
<reference evidence="6" key="1">
    <citation type="submission" date="2025-08" db="UniProtKB">
        <authorList>
            <consortium name="RefSeq"/>
        </authorList>
    </citation>
    <scope>IDENTIFICATION</scope>
    <source>
        <tissue evidence="6">Whole Larva</tissue>
    </source>
</reference>
<evidence type="ECO:0000313" key="5">
    <source>
        <dbReference type="Proteomes" id="UP000695000"/>
    </source>
</evidence>
<evidence type="ECO:0000256" key="2">
    <source>
        <dbReference type="ARBA" id="ARBA00024195"/>
    </source>
</evidence>
<evidence type="ECO:0000256" key="1">
    <source>
        <dbReference type="ARBA" id="ARBA00023157"/>
    </source>
</evidence>
<feature type="signal peptide" evidence="3">
    <location>
        <begin position="1"/>
        <end position="26"/>
    </location>
</feature>
<evidence type="ECO:0000256" key="3">
    <source>
        <dbReference type="SAM" id="SignalP"/>
    </source>
</evidence>
<feature type="chain" id="PRO_5045862792" evidence="3">
    <location>
        <begin position="27"/>
        <end position="284"/>
    </location>
</feature>
<organism evidence="5 6">
    <name type="scientific">Nicrophorus vespilloides</name>
    <name type="common">Boreal carrion beetle</name>
    <dbReference type="NCBI Taxonomy" id="110193"/>
    <lineage>
        <taxon>Eukaryota</taxon>
        <taxon>Metazoa</taxon>
        <taxon>Ecdysozoa</taxon>
        <taxon>Arthropoda</taxon>
        <taxon>Hexapoda</taxon>
        <taxon>Insecta</taxon>
        <taxon>Pterygota</taxon>
        <taxon>Neoptera</taxon>
        <taxon>Endopterygota</taxon>
        <taxon>Coleoptera</taxon>
        <taxon>Polyphaga</taxon>
        <taxon>Staphyliniformia</taxon>
        <taxon>Silphidae</taxon>
        <taxon>Nicrophorinae</taxon>
        <taxon>Nicrophorus</taxon>
    </lineage>
</organism>
<gene>
    <name evidence="6" type="primary">LOC108561014</name>
</gene>
<dbReference type="PROSITE" id="PS50240">
    <property type="entry name" value="TRYPSIN_DOM"/>
    <property type="match status" value="1"/>
</dbReference>
<sequence>MNYQSMYIGLILISLILALTIQVIITQTTPRSPCNCGYRREIRKSNGNEAGKNEFTYMSAIYDTKMKKGLCGATIISSKYVVTTITCVEELKIDNLVLLVGTNTLSDRIKPGPAAVYPLRNIMTPQYYYRNESDIAIVQTYDHIQFSLYVGPICLPFKYIDDRLDNKNSIILGWGKPFQNSKDNVLLRNTVSTIGNSECQVKLPEVNILESDICVNFEKKGASCQFGSGGSLILRDESTNRDYLTGLFIHNVKCANEETSVYTRVTSYLSWIRTMTPDAHYCTN</sequence>
<dbReference type="Pfam" id="PF00089">
    <property type="entry name" value="Trypsin"/>
    <property type="match status" value="1"/>
</dbReference>
<dbReference type="PANTHER" id="PTHR24256">
    <property type="entry name" value="TRYPTASE-RELATED"/>
    <property type="match status" value="1"/>
</dbReference>
<comment type="similarity">
    <text evidence="2">Belongs to the peptidase S1 family. CLIP subfamily.</text>
</comment>
<keyword evidence="5" id="KW-1185">Reference proteome</keyword>
<dbReference type="RefSeq" id="XP_017774265.1">
    <property type="nucleotide sequence ID" value="XM_017918776.1"/>
</dbReference>
<dbReference type="InterPro" id="IPR051487">
    <property type="entry name" value="Ser/Thr_Proteases_Immune/Dev"/>
</dbReference>
<dbReference type="InterPro" id="IPR009003">
    <property type="entry name" value="Peptidase_S1_PA"/>
</dbReference>
<keyword evidence="1" id="KW-1015">Disulfide bond</keyword>